<keyword evidence="4" id="KW-1185">Reference proteome</keyword>
<name>A0AAE1KB78_PETCI</name>
<sequence length="247" mass="27769">MKVLLMVLMVMRDLVKTDLINSTVFRKVVPLMPSHISQCLLEKRSINLNPIRTCGVLCSLKTNCLLFCLKGGTCSLYSAQVSSKWPGFSLAPNERIESYDECYSNWFVNSITPSLAAENISSSSSFLTSARPENIINGFHCRSYYYFCFSTSGGDSDRFWRADLGKPKRVSSIIISTRASYEQFSKVEITLGNSNDYDNIRFDYYEGPSPVGTDISFTPTNPVTGRYLQVQSFKNNYLSMCDIVILG</sequence>
<proteinExistence type="predicted"/>
<organism evidence="3 4">
    <name type="scientific">Petrolisthes cinctipes</name>
    <name type="common">Flat porcelain crab</name>
    <dbReference type="NCBI Taxonomy" id="88211"/>
    <lineage>
        <taxon>Eukaryota</taxon>
        <taxon>Metazoa</taxon>
        <taxon>Ecdysozoa</taxon>
        <taxon>Arthropoda</taxon>
        <taxon>Crustacea</taxon>
        <taxon>Multicrustacea</taxon>
        <taxon>Malacostraca</taxon>
        <taxon>Eumalacostraca</taxon>
        <taxon>Eucarida</taxon>
        <taxon>Decapoda</taxon>
        <taxon>Pleocyemata</taxon>
        <taxon>Anomura</taxon>
        <taxon>Galatheoidea</taxon>
        <taxon>Porcellanidae</taxon>
        <taxon>Petrolisthes</taxon>
    </lineage>
</organism>
<comment type="caution">
    <text evidence="3">The sequence shown here is derived from an EMBL/GenBank/DDBJ whole genome shotgun (WGS) entry which is preliminary data.</text>
</comment>
<dbReference type="PANTHER" id="PTHR45713:SF6">
    <property type="entry name" value="F5_8 TYPE C DOMAIN-CONTAINING PROTEIN"/>
    <property type="match status" value="1"/>
</dbReference>
<dbReference type="InterPro" id="IPR008979">
    <property type="entry name" value="Galactose-bd-like_sf"/>
</dbReference>
<evidence type="ECO:0000313" key="3">
    <source>
        <dbReference type="EMBL" id="KAK3870651.1"/>
    </source>
</evidence>
<keyword evidence="1" id="KW-0732">Signal</keyword>
<dbReference type="SUPFAM" id="SSF49785">
    <property type="entry name" value="Galactose-binding domain-like"/>
    <property type="match status" value="1"/>
</dbReference>
<dbReference type="AlphaFoldDB" id="A0AAE1KB78"/>
<evidence type="ECO:0000256" key="1">
    <source>
        <dbReference type="SAM" id="SignalP"/>
    </source>
</evidence>
<feature type="domain" description="F5/8 type C" evidence="2">
    <location>
        <begin position="120"/>
        <end position="237"/>
    </location>
</feature>
<evidence type="ECO:0000259" key="2">
    <source>
        <dbReference type="Pfam" id="PF00754"/>
    </source>
</evidence>
<evidence type="ECO:0000313" key="4">
    <source>
        <dbReference type="Proteomes" id="UP001286313"/>
    </source>
</evidence>
<reference evidence="3" key="1">
    <citation type="submission" date="2023-10" db="EMBL/GenBank/DDBJ databases">
        <title>Genome assemblies of two species of porcelain crab, Petrolisthes cinctipes and Petrolisthes manimaculis (Anomura: Porcellanidae).</title>
        <authorList>
            <person name="Angst P."/>
        </authorList>
    </citation>
    <scope>NUCLEOTIDE SEQUENCE</scope>
    <source>
        <strain evidence="3">PB745_01</strain>
        <tissue evidence="3">Gill</tissue>
    </source>
</reference>
<dbReference type="InterPro" id="IPR000421">
    <property type="entry name" value="FA58C"/>
</dbReference>
<dbReference type="Proteomes" id="UP001286313">
    <property type="component" value="Unassembled WGS sequence"/>
</dbReference>
<protein>
    <recommendedName>
        <fullName evidence="2">F5/8 type C domain-containing protein</fullName>
    </recommendedName>
</protein>
<dbReference type="Pfam" id="PF00754">
    <property type="entry name" value="F5_F8_type_C"/>
    <property type="match status" value="1"/>
</dbReference>
<gene>
    <name evidence="3" type="ORF">Pcinc_024139</name>
</gene>
<feature type="chain" id="PRO_5041901558" description="F5/8 type C domain-containing protein" evidence="1">
    <location>
        <begin position="18"/>
        <end position="247"/>
    </location>
</feature>
<dbReference type="PANTHER" id="PTHR45713">
    <property type="entry name" value="FTP DOMAIN-CONTAINING PROTEIN"/>
    <property type="match status" value="1"/>
</dbReference>
<dbReference type="Gene3D" id="2.60.120.260">
    <property type="entry name" value="Galactose-binding domain-like"/>
    <property type="match status" value="1"/>
</dbReference>
<dbReference type="InterPro" id="IPR051941">
    <property type="entry name" value="BG_Antigen-Binding_Lectin"/>
</dbReference>
<dbReference type="EMBL" id="JAWQEG010002627">
    <property type="protein sequence ID" value="KAK3870651.1"/>
    <property type="molecule type" value="Genomic_DNA"/>
</dbReference>
<feature type="signal peptide" evidence="1">
    <location>
        <begin position="1"/>
        <end position="17"/>
    </location>
</feature>
<accession>A0AAE1KB78</accession>